<reference evidence="12 13" key="1">
    <citation type="submission" date="2019-10" db="EMBL/GenBank/DDBJ databases">
        <title>Comparative genomics of sulfur disproportionating microorganisms.</title>
        <authorList>
            <person name="Ward L.M."/>
            <person name="Bertran E."/>
            <person name="Johnston D."/>
        </authorList>
    </citation>
    <scope>NUCLEOTIDE SEQUENCE [LARGE SCALE GENOMIC DNA]</scope>
    <source>
        <strain evidence="12 13">DSM 14055</strain>
    </source>
</reference>
<comment type="similarity">
    <text evidence="2 10">Belongs to the binding-protein-dependent transport system permease family. CysTW subfamily.</text>
</comment>
<feature type="transmembrane region" description="Helical" evidence="9">
    <location>
        <begin position="9"/>
        <end position="33"/>
    </location>
</feature>
<sequence>MINNKSDRLFLGVTVVCALGLLLLVLLMAIFIWRAAGPSVEAFGGYFFFSREWDPVHRRFGALPYIYGTLVSTLLALLLAGPVSLGAAIYIAEFAPRKIKNTLGFLVDLLAAVPGVIYGLWGNFVLAPWLARFVEPSLQHHLGFLPFFQGSPMGIGMLAAGIILAIMISPVITAVCREVLEVVPASQREAMIALGATPWEVIRRAVLPYARTGIVGAFTLGLGKAVGETMAVTLVIGNRPQISWSLFAPAHTMTSVIINEFTEAVDPLHLAALIHIALVLFLITLLVNILARLLIYQISRRVRIWSV</sequence>
<evidence type="ECO:0000256" key="1">
    <source>
        <dbReference type="ARBA" id="ARBA00004651"/>
    </source>
</evidence>
<dbReference type="Proteomes" id="UP000441717">
    <property type="component" value="Unassembled WGS sequence"/>
</dbReference>
<feature type="transmembrane region" description="Helical" evidence="9">
    <location>
        <begin position="65"/>
        <end position="91"/>
    </location>
</feature>
<dbReference type="GO" id="GO:0005886">
    <property type="term" value="C:plasma membrane"/>
    <property type="evidence" value="ECO:0007669"/>
    <property type="project" value="UniProtKB-SubCell"/>
</dbReference>
<dbReference type="InterPro" id="IPR035906">
    <property type="entry name" value="MetI-like_sf"/>
</dbReference>
<dbReference type="Pfam" id="PF00528">
    <property type="entry name" value="BPD_transp_1"/>
    <property type="match status" value="1"/>
</dbReference>
<dbReference type="RefSeq" id="WP_341473770.1">
    <property type="nucleotide sequence ID" value="NZ_WHYR01000010.1"/>
</dbReference>
<accession>A0A6N7IR85</accession>
<dbReference type="SUPFAM" id="SSF161098">
    <property type="entry name" value="MetI-like"/>
    <property type="match status" value="1"/>
</dbReference>
<keyword evidence="4 10" id="KW-1003">Cell membrane</keyword>
<comment type="caution">
    <text evidence="12">The sequence shown here is derived from an EMBL/GenBank/DDBJ whole genome shotgun (WGS) entry which is preliminary data.</text>
</comment>
<dbReference type="GO" id="GO:0005315">
    <property type="term" value="F:phosphate transmembrane transporter activity"/>
    <property type="evidence" value="ECO:0007669"/>
    <property type="project" value="InterPro"/>
</dbReference>
<keyword evidence="8 9" id="KW-0472">Membrane</keyword>
<dbReference type="InterPro" id="IPR011864">
    <property type="entry name" value="Phosphate_PstC"/>
</dbReference>
<dbReference type="PANTHER" id="PTHR30425:SF1">
    <property type="entry name" value="PHOSPHATE TRANSPORT SYSTEM PERMEASE PROTEIN PSTC"/>
    <property type="match status" value="1"/>
</dbReference>
<keyword evidence="7 9" id="KW-1133">Transmembrane helix</keyword>
<dbReference type="CDD" id="cd06261">
    <property type="entry name" value="TM_PBP2"/>
    <property type="match status" value="1"/>
</dbReference>
<gene>
    <name evidence="12" type="primary">pstC</name>
    <name evidence="12" type="ORF">GFC01_05160</name>
</gene>
<organism evidence="12 13">
    <name type="scientific">Desulfofundulus thermobenzoicus</name>
    <dbReference type="NCBI Taxonomy" id="29376"/>
    <lineage>
        <taxon>Bacteria</taxon>
        <taxon>Bacillati</taxon>
        <taxon>Bacillota</taxon>
        <taxon>Clostridia</taxon>
        <taxon>Eubacteriales</taxon>
        <taxon>Peptococcaceae</taxon>
        <taxon>Desulfofundulus</taxon>
    </lineage>
</organism>
<dbReference type="AlphaFoldDB" id="A0A6N7IR85"/>
<evidence type="ECO:0000256" key="3">
    <source>
        <dbReference type="ARBA" id="ARBA00022448"/>
    </source>
</evidence>
<keyword evidence="5 10" id="KW-0592">Phosphate transport</keyword>
<evidence type="ECO:0000259" key="11">
    <source>
        <dbReference type="PROSITE" id="PS50928"/>
    </source>
</evidence>
<keyword evidence="3 9" id="KW-0813">Transport</keyword>
<dbReference type="EMBL" id="WHYR01000010">
    <property type="protein sequence ID" value="MQL51658.1"/>
    <property type="molecule type" value="Genomic_DNA"/>
</dbReference>
<feature type="transmembrane region" description="Helical" evidence="9">
    <location>
        <begin position="270"/>
        <end position="295"/>
    </location>
</feature>
<dbReference type="Gene3D" id="1.10.3720.10">
    <property type="entry name" value="MetI-like"/>
    <property type="match status" value="1"/>
</dbReference>
<dbReference type="InterPro" id="IPR000515">
    <property type="entry name" value="MetI-like"/>
</dbReference>
<dbReference type="PANTHER" id="PTHR30425">
    <property type="entry name" value="PHOSPHATE TRANSPORT SYSTEM PERMEASE PROTEIN PST"/>
    <property type="match status" value="1"/>
</dbReference>
<evidence type="ECO:0000313" key="13">
    <source>
        <dbReference type="Proteomes" id="UP000441717"/>
    </source>
</evidence>
<keyword evidence="6 9" id="KW-0812">Transmembrane</keyword>
<comment type="subcellular location">
    <subcellularLocation>
        <location evidence="1 9">Cell membrane</location>
        <topology evidence="1 9">Multi-pass membrane protein</topology>
    </subcellularLocation>
</comment>
<feature type="transmembrane region" description="Helical" evidence="9">
    <location>
        <begin position="213"/>
        <end position="236"/>
    </location>
</feature>
<keyword evidence="13" id="KW-1185">Reference proteome</keyword>
<feature type="transmembrane region" description="Helical" evidence="9">
    <location>
        <begin position="103"/>
        <end position="131"/>
    </location>
</feature>
<evidence type="ECO:0000256" key="8">
    <source>
        <dbReference type="ARBA" id="ARBA00023136"/>
    </source>
</evidence>
<proteinExistence type="inferred from homology"/>
<evidence type="ECO:0000256" key="9">
    <source>
        <dbReference type="RuleBase" id="RU363032"/>
    </source>
</evidence>
<comment type="function">
    <text evidence="10">Part of the binding-protein-dependent transport system for phosphate; probably responsible for the translocation of the substrate across the membrane.</text>
</comment>
<dbReference type="PROSITE" id="PS50928">
    <property type="entry name" value="ABC_TM1"/>
    <property type="match status" value="1"/>
</dbReference>
<evidence type="ECO:0000256" key="4">
    <source>
        <dbReference type="ARBA" id="ARBA00022475"/>
    </source>
</evidence>
<name>A0A6N7IR85_9FIRM</name>
<dbReference type="NCBIfam" id="TIGR02138">
    <property type="entry name" value="phosphate_pstC"/>
    <property type="match status" value="1"/>
</dbReference>
<feature type="transmembrane region" description="Helical" evidence="9">
    <location>
        <begin position="151"/>
        <end position="176"/>
    </location>
</feature>
<dbReference type="GO" id="GO:0006817">
    <property type="term" value="P:phosphate ion transport"/>
    <property type="evidence" value="ECO:0007669"/>
    <property type="project" value="UniProtKB-KW"/>
</dbReference>
<evidence type="ECO:0000256" key="7">
    <source>
        <dbReference type="ARBA" id="ARBA00022989"/>
    </source>
</evidence>
<evidence type="ECO:0000256" key="5">
    <source>
        <dbReference type="ARBA" id="ARBA00022592"/>
    </source>
</evidence>
<feature type="domain" description="ABC transmembrane type-1" evidence="11">
    <location>
        <begin position="66"/>
        <end position="291"/>
    </location>
</feature>
<evidence type="ECO:0000313" key="12">
    <source>
        <dbReference type="EMBL" id="MQL51658.1"/>
    </source>
</evidence>
<dbReference type="InterPro" id="IPR051124">
    <property type="entry name" value="Phosphate_Transport_Permease"/>
</dbReference>
<evidence type="ECO:0000256" key="10">
    <source>
        <dbReference type="RuleBase" id="RU363054"/>
    </source>
</evidence>
<evidence type="ECO:0000256" key="2">
    <source>
        <dbReference type="ARBA" id="ARBA00007069"/>
    </source>
</evidence>
<protein>
    <recommendedName>
        <fullName evidence="10">Phosphate transport system permease protein</fullName>
    </recommendedName>
</protein>
<evidence type="ECO:0000256" key="6">
    <source>
        <dbReference type="ARBA" id="ARBA00022692"/>
    </source>
</evidence>